<keyword evidence="4" id="KW-1003">Cell membrane</keyword>
<dbReference type="InterPro" id="IPR005467">
    <property type="entry name" value="His_kinase_dom"/>
</dbReference>
<keyword evidence="11 15" id="KW-1133">Transmembrane helix</keyword>
<dbReference type="InterPro" id="IPR035965">
    <property type="entry name" value="PAS-like_dom_sf"/>
</dbReference>
<keyword evidence="12" id="KW-0902">Two-component regulatory system</keyword>
<feature type="compositionally biased region" description="Low complexity" evidence="14">
    <location>
        <begin position="618"/>
        <end position="628"/>
    </location>
</feature>
<evidence type="ECO:0000256" key="2">
    <source>
        <dbReference type="ARBA" id="ARBA00004651"/>
    </source>
</evidence>
<feature type="region of interest" description="Disordered" evidence="14">
    <location>
        <begin position="556"/>
        <end position="669"/>
    </location>
</feature>
<evidence type="ECO:0000256" key="6">
    <source>
        <dbReference type="ARBA" id="ARBA00022679"/>
    </source>
</evidence>
<keyword evidence="7 15" id="KW-0812">Transmembrane</keyword>
<dbReference type="Gene3D" id="3.30.565.10">
    <property type="entry name" value="Histidine kinase-like ATPase, C-terminal domain"/>
    <property type="match status" value="1"/>
</dbReference>
<dbReference type="PROSITE" id="PS50109">
    <property type="entry name" value="HIS_KIN"/>
    <property type="match status" value="1"/>
</dbReference>
<keyword evidence="9" id="KW-0418">Kinase</keyword>
<keyword evidence="13 15" id="KW-0472">Membrane</keyword>
<dbReference type="SUPFAM" id="SSF103190">
    <property type="entry name" value="Sensory domain-like"/>
    <property type="match status" value="1"/>
</dbReference>
<dbReference type="Pfam" id="PF02518">
    <property type="entry name" value="HATPase_c"/>
    <property type="match status" value="1"/>
</dbReference>
<evidence type="ECO:0000256" key="13">
    <source>
        <dbReference type="ARBA" id="ARBA00023136"/>
    </source>
</evidence>
<dbReference type="SMART" id="SM00387">
    <property type="entry name" value="HATPase_c"/>
    <property type="match status" value="1"/>
</dbReference>
<evidence type="ECO:0000259" key="16">
    <source>
        <dbReference type="PROSITE" id="PS50109"/>
    </source>
</evidence>
<evidence type="ECO:0000256" key="5">
    <source>
        <dbReference type="ARBA" id="ARBA00022553"/>
    </source>
</evidence>
<dbReference type="SUPFAM" id="SSF55785">
    <property type="entry name" value="PYP-like sensor domain (PAS domain)"/>
    <property type="match status" value="1"/>
</dbReference>
<dbReference type="InterPro" id="IPR003594">
    <property type="entry name" value="HATPase_dom"/>
</dbReference>
<dbReference type="GO" id="GO:0005886">
    <property type="term" value="C:plasma membrane"/>
    <property type="evidence" value="ECO:0007669"/>
    <property type="project" value="UniProtKB-SubCell"/>
</dbReference>
<dbReference type="InterPro" id="IPR004358">
    <property type="entry name" value="Sig_transdc_His_kin-like_C"/>
</dbReference>
<comment type="catalytic activity">
    <reaction evidence="1">
        <text>ATP + protein L-histidine = ADP + protein N-phospho-L-histidine.</text>
        <dbReference type="EC" id="2.7.13.3"/>
    </reaction>
</comment>
<feature type="transmembrane region" description="Helical" evidence="15">
    <location>
        <begin position="12"/>
        <end position="33"/>
    </location>
</feature>
<dbReference type="AlphaFoldDB" id="A0AB39NQQ0"/>
<dbReference type="Pfam" id="PF17203">
    <property type="entry name" value="sCache_3_2"/>
    <property type="match status" value="1"/>
</dbReference>
<dbReference type="InterPro" id="IPR013767">
    <property type="entry name" value="PAS_fold"/>
</dbReference>
<dbReference type="GO" id="GO:0000155">
    <property type="term" value="F:phosphorelay sensor kinase activity"/>
    <property type="evidence" value="ECO:0007669"/>
    <property type="project" value="InterPro"/>
</dbReference>
<comment type="subcellular location">
    <subcellularLocation>
        <location evidence="2">Cell membrane</location>
        <topology evidence="2">Multi-pass membrane protein</topology>
    </subcellularLocation>
</comment>
<dbReference type="InterPro" id="IPR036890">
    <property type="entry name" value="HATPase_C_sf"/>
</dbReference>
<dbReference type="FunFam" id="3.30.450.20:FF:000078">
    <property type="entry name" value="Sensor histidine kinase"/>
    <property type="match status" value="1"/>
</dbReference>
<dbReference type="EMBL" id="CP163433">
    <property type="protein sequence ID" value="XDQ20835.1"/>
    <property type="molecule type" value="Genomic_DNA"/>
</dbReference>
<dbReference type="InterPro" id="IPR029151">
    <property type="entry name" value="Sensor-like_sf"/>
</dbReference>
<evidence type="ECO:0000256" key="10">
    <source>
        <dbReference type="ARBA" id="ARBA00022840"/>
    </source>
</evidence>
<evidence type="ECO:0000256" key="15">
    <source>
        <dbReference type="SAM" id="Phobius"/>
    </source>
</evidence>
<reference evidence="17" key="1">
    <citation type="submission" date="2024-07" db="EMBL/GenBank/DDBJ databases">
        <authorList>
            <person name="Yu S.T."/>
        </authorList>
    </citation>
    <scope>NUCLEOTIDE SEQUENCE</scope>
    <source>
        <strain evidence="17">R17</strain>
    </source>
</reference>
<keyword evidence="6" id="KW-0808">Transferase</keyword>
<dbReference type="GO" id="GO:0006355">
    <property type="term" value="P:regulation of DNA-templated transcription"/>
    <property type="evidence" value="ECO:0007669"/>
    <property type="project" value="InterPro"/>
</dbReference>
<evidence type="ECO:0000256" key="9">
    <source>
        <dbReference type="ARBA" id="ARBA00022777"/>
    </source>
</evidence>
<feature type="domain" description="Histidine kinase" evidence="16">
    <location>
        <begin position="298"/>
        <end position="540"/>
    </location>
</feature>
<dbReference type="Gene3D" id="3.30.450.20">
    <property type="entry name" value="PAS domain"/>
    <property type="match status" value="2"/>
</dbReference>
<evidence type="ECO:0000256" key="11">
    <source>
        <dbReference type="ARBA" id="ARBA00022989"/>
    </source>
</evidence>
<dbReference type="SUPFAM" id="SSF55874">
    <property type="entry name" value="ATPase domain of HSP90 chaperone/DNA topoisomerase II/histidine kinase"/>
    <property type="match status" value="1"/>
</dbReference>
<evidence type="ECO:0000256" key="7">
    <source>
        <dbReference type="ARBA" id="ARBA00022692"/>
    </source>
</evidence>
<proteinExistence type="predicted"/>
<evidence type="ECO:0000313" key="17">
    <source>
        <dbReference type="EMBL" id="XDQ20835.1"/>
    </source>
</evidence>
<dbReference type="GO" id="GO:0009927">
    <property type="term" value="F:histidine phosphotransfer kinase activity"/>
    <property type="evidence" value="ECO:0007669"/>
    <property type="project" value="TreeGrafter"/>
</dbReference>
<feature type="compositionally biased region" description="Gly residues" evidence="14">
    <location>
        <begin position="629"/>
        <end position="654"/>
    </location>
</feature>
<feature type="transmembrane region" description="Helical" evidence="15">
    <location>
        <begin position="172"/>
        <end position="193"/>
    </location>
</feature>
<gene>
    <name evidence="17" type="ORF">AB5J48_23050</name>
</gene>
<dbReference type="RefSeq" id="WP_369152353.1">
    <property type="nucleotide sequence ID" value="NZ_CP163433.1"/>
</dbReference>
<organism evidence="17">
    <name type="scientific">Streptomyces sp. R17</name>
    <dbReference type="NCBI Taxonomy" id="3238626"/>
    <lineage>
        <taxon>Bacteria</taxon>
        <taxon>Bacillati</taxon>
        <taxon>Actinomycetota</taxon>
        <taxon>Actinomycetes</taxon>
        <taxon>Kitasatosporales</taxon>
        <taxon>Streptomycetaceae</taxon>
        <taxon>Streptomyces</taxon>
    </lineage>
</organism>
<dbReference type="CDD" id="cd16915">
    <property type="entry name" value="HATPase_DpiB-CitA-like"/>
    <property type="match status" value="1"/>
</dbReference>
<dbReference type="Pfam" id="PF00989">
    <property type="entry name" value="PAS"/>
    <property type="match status" value="1"/>
</dbReference>
<dbReference type="PANTHER" id="PTHR43047">
    <property type="entry name" value="TWO-COMPONENT HISTIDINE PROTEIN KINASE"/>
    <property type="match status" value="1"/>
</dbReference>
<dbReference type="PRINTS" id="PR00344">
    <property type="entry name" value="BCTRLSENSOR"/>
</dbReference>
<evidence type="ECO:0000256" key="14">
    <source>
        <dbReference type="SAM" id="MobiDB-lite"/>
    </source>
</evidence>
<dbReference type="GO" id="GO:0005524">
    <property type="term" value="F:ATP binding"/>
    <property type="evidence" value="ECO:0007669"/>
    <property type="project" value="UniProtKB-KW"/>
</dbReference>
<name>A0AB39NQQ0_9ACTN</name>
<dbReference type="InterPro" id="IPR016120">
    <property type="entry name" value="Sig_transdc_His_kin_SpoOB"/>
</dbReference>
<dbReference type="PANTHER" id="PTHR43047:SF62">
    <property type="entry name" value="SENSOR HISTIDINE KINASE DPIB"/>
    <property type="match status" value="1"/>
</dbReference>
<keyword evidence="5" id="KW-0597">Phosphoprotein</keyword>
<evidence type="ECO:0000256" key="1">
    <source>
        <dbReference type="ARBA" id="ARBA00000085"/>
    </source>
</evidence>
<feature type="compositionally biased region" description="Gly residues" evidence="14">
    <location>
        <begin position="568"/>
        <end position="600"/>
    </location>
</feature>
<dbReference type="EC" id="2.7.13.3" evidence="3"/>
<sequence length="669" mass="67076">MRIPLPGPRSLAGQLFAMQAVLLTVVVAGYALATYLSNRSEAEQAAGRQATSVALSVADSPSVREAIRSSDPSARLQPYAVAVVRDTDVDFVTIMDPRGIRWTHPDPDQIGLPFQGHTEPALQGRTFTETYTGTLGPSVRAVTPVRDGDRIVGLVSAGIRVEEIGRRVQEQLTALLVVAGGALGLGAIGTYVINARLRRHTHGMNAAELSHMHDYHQAALHAVREGLLMLDGQYRVALINDGGRELLGVDQEEDVVGRSVAELGLPAPLTGALLASEPRVDEVHLTADRVLVVNTSPVTGGERRGSVVTLRDVTELQSLMGELDSERGFTHALRSQAHEAANRLHTVVSLIELGRAEEAVEFATAELELAQALTDQVVAAVSEPVLAALLLGKTAQANERGVELVVSADSRLDDGLLPDALPSRDLVTILGNLIDNAVDAAQGGVRPRVTVTARTELTELTEGDGSKLVLRVGDTGPGVDPDRAEELFRLGYSTKPSGPGGRGLGLALVRQAVSRHGGTLTVTSGEDGGAVFDVRVPLRGAAGVGVNGDVGDAGAGGAGGASSTAADGTGGAGGAGAGGTGTDGAGGTTANGADGPGGTTANGADGASGASGAGANGTGSADGASGASGASGAGANGTGSADGTGSAAAGGAGPDGVDDAAVNGVGGAR</sequence>
<evidence type="ECO:0000256" key="8">
    <source>
        <dbReference type="ARBA" id="ARBA00022741"/>
    </source>
</evidence>
<dbReference type="SUPFAM" id="SSF55890">
    <property type="entry name" value="Sporulation response regulatory protein Spo0B"/>
    <property type="match status" value="1"/>
</dbReference>
<keyword evidence="10 17" id="KW-0067">ATP-binding</keyword>
<evidence type="ECO:0000256" key="4">
    <source>
        <dbReference type="ARBA" id="ARBA00022475"/>
    </source>
</evidence>
<accession>A0AB39NQQ0</accession>
<evidence type="ECO:0000256" key="3">
    <source>
        <dbReference type="ARBA" id="ARBA00012438"/>
    </source>
</evidence>
<dbReference type="InterPro" id="IPR033463">
    <property type="entry name" value="sCache_3"/>
</dbReference>
<keyword evidence="8" id="KW-0547">Nucleotide-binding</keyword>
<protein>
    <recommendedName>
        <fullName evidence="3">histidine kinase</fullName>
        <ecNumber evidence="3">2.7.13.3</ecNumber>
    </recommendedName>
</protein>
<evidence type="ECO:0000256" key="12">
    <source>
        <dbReference type="ARBA" id="ARBA00023012"/>
    </source>
</evidence>